<feature type="compositionally biased region" description="Polar residues" evidence="1">
    <location>
        <begin position="130"/>
        <end position="141"/>
    </location>
</feature>
<feature type="compositionally biased region" description="Acidic residues" evidence="1">
    <location>
        <begin position="584"/>
        <end position="593"/>
    </location>
</feature>
<feature type="region of interest" description="Disordered" evidence="1">
    <location>
        <begin position="507"/>
        <end position="550"/>
    </location>
</feature>
<proteinExistence type="predicted"/>
<feature type="compositionally biased region" description="Basic and acidic residues" evidence="1">
    <location>
        <begin position="175"/>
        <end position="184"/>
    </location>
</feature>
<accession>A0A3N4I7A8</accession>
<feature type="compositionally biased region" description="Polar residues" evidence="1">
    <location>
        <begin position="155"/>
        <end position="165"/>
    </location>
</feature>
<evidence type="ECO:0000313" key="3">
    <source>
        <dbReference type="Proteomes" id="UP000275078"/>
    </source>
</evidence>
<feature type="compositionally biased region" description="Polar residues" evidence="1">
    <location>
        <begin position="536"/>
        <end position="550"/>
    </location>
</feature>
<dbReference type="Proteomes" id="UP000275078">
    <property type="component" value="Unassembled WGS sequence"/>
</dbReference>
<feature type="compositionally biased region" description="Polar residues" evidence="1">
    <location>
        <begin position="510"/>
        <end position="521"/>
    </location>
</feature>
<organism evidence="2 3">
    <name type="scientific">Ascobolus immersus RN42</name>
    <dbReference type="NCBI Taxonomy" id="1160509"/>
    <lineage>
        <taxon>Eukaryota</taxon>
        <taxon>Fungi</taxon>
        <taxon>Dikarya</taxon>
        <taxon>Ascomycota</taxon>
        <taxon>Pezizomycotina</taxon>
        <taxon>Pezizomycetes</taxon>
        <taxon>Pezizales</taxon>
        <taxon>Ascobolaceae</taxon>
        <taxon>Ascobolus</taxon>
    </lineage>
</organism>
<name>A0A3N4I7A8_ASCIM</name>
<feature type="compositionally biased region" description="Basic and acidic residues" evidence="1">
    <location>
        <begin position="522"/>
        <end position="535"/>
    </location>
</feature>
<feature type="compositionally biased region" description="Basic and acidic residues" evidence="1">
    <location>
        <begin position="238"/>
        <end position="249"/>
    </location>
</feature>
<reference evidence="2 3" key="1">
    <citation type="journal article" date="2018" name="Nat. Ecol. Evol.">
        <title>Pezizomycetes genomes reveal the molecular basis of ectomycorrhizal truffle lifestyle.</title>
        <authorList>
            <person name="Murat C."/>
            <person name="Payen T."/>
            <person name="Noel B."/>
            <person name="Kuo A."/>
            <person name="Morin E."/>
            <person name="Chen J."/>
            <person name="Kohler A."/>
            <person name="Krizsan K."/>
            <person name="Balestrini R."/>
            <person name="Da Silva C."/>
            <person name="Montanini B."/>
            <person name="Hainaut M."/>
            <person name="Levati E."/>
            <person name="Barry K.W."/>
            <person name="Belfiori B."/>
            <person name="Cichocki N."/>
            <person name="Clum A."/>
            <person name="Dockter R.B."/>
            <person name="Fauchery L."/>
            <person name="Guy J."/>
            <person name="Iotti M."/>
            <person name="Le Tacon F."/>
            <person name="Lindquist E.A."/>
            <person name="Lipzen A."/>
            <person name="Malagnac F."/>
            <person name="Mello A."/>
            <person name="Molinier V."/>
            <person name="Miyauchi S."/>
            <person name="Poulain J."/>
            <person name="Riccioni C."/>
            <person name="Rubini A."/>
            <person name="Sitrit Y."/>
            <person name="Splivallo R."/>
            <person name="Traeger S."/>
            <person name="Wang M."/>
            <person name="Zifcakova L."/>
            <person name="Wipf D."/>
            <person name="Zambonelli A."/>
            <person name="Paolocci F."/>
            <person name="Nowrousian M."/>
            <person name="Ottonello S."/>
            <person name="Baldrian P."/>
            <person name="Spatafora J.W."/>
            <person name="Henrissat B."/>
            <person name="Nagy L.G."/>
            <person name="Aury J.M."/>
            <person name="Wincker P."/>
            <person name="Grigoriev I.V."/>
            <person name="Bonfante P."/>
            <person name="Martin F.M."/>
        </authorList>
    </citation>
    <scope>NUCLEOTIDE SEQUENCE [LARGE SCALE GENOMIC DNA]</scope>
    <source>
        <strain evidence="2 3">RN42</strain>
    </source>
</reference>
<feature type="region of interest" description="Disordered" evidence="1">
    <location>
        <begin position="569"/>
        <end position="595"/>
    </location>
</feature>
<feature type="region of interest" description="Disordered" evidence="1">
    <location>
        <begin position="644"/>
        <end position="683"/>
    </location>
</feature>
<gene>
    <name evidence="2" type="ORF">BJ508DRAFT_361940</name>
</gene>
<dbReference type="AlphaFoldDB" id="A0A3N4I7A8"/>
<evidence type="ECO:0000313" key="2">
    <source>
        <dbReference type="EMBL" id="RPA81367.1"/>
    </source>
</evidence>
<sequence length="716" mass="79183">MPLDNLGQFYEVRHHEPWTSISAHKYRCYLLQFADGEKIWSNGKDITIHWPASGSHLAVHTLAITHVAHIESVDITTSFVYSEDEQHGLYKTKMDISVGMSLVVKIDHHNELAVVEWDLNTPVESRETSPEGSPTKETQTGLRVVHVGGGDGATEESTQTGSQTPLAPPTPLEQPSKKAEKVDESQDENVPNLTRYAPEKKAGATKVDDEVEDIGPSTQAGCRIPALPLKIFFEKTDGIKKDKTGHEQAETNTPTSEYRTPRSAAESTTEYHDAEASVPAASVGAGIAPIPLEVLKATPDIKSPEIGKTEHFGLDGCTVEDLKNKGQASAHHGPVGMEQGIKRNTVSVGDPALPMPLRSPVLQHAPPSTDVRSEFDFGVSNIPTKAKLDQLEVLANGGVGSKIARRGSVDSMRYLCDVSEADAFRSHTADLLDALLSKLDTRTLPSSAEYSDEELERQNDLEEDIFNLMKARAPPCSKVVTPRNDKDVQKSLAEQWTARFESLSLYPASSGASTPQSAIEQRSTEQTESQLDKTDPSSSRAFTPRVTTEQCPAELRAASLEYRFPYQPSPPISASVEPTLSSYSDDDLDSYDEEQSRLRDEEYYDSLLEHQLDYSWYDIDDHYLPASVRNNWPPLKVPLPEAPKPVEQVEKEEEHQSLRRSHYKVEDGSIPAAVRNNTPPRKLQEKKSVILSYLEDLRKDKEGEELETGGLFERLG</sequence>
<feature type="region of interest" description="Disordered" evidence="1">
    <location>
        <begin position="122"/>
        <end position="220"/>
    </location>
</feature>
<feature type="compositionally biased region" description="Basic and acidic residues" evidence="1">
    <location>
        <begin position="647"/>
        <end position="667"/>
    </location>
</feature>
<evidence type="ECO:0000256" key="1">
    <source>
        <dbReference type="SAM" id="MobiDB-lite"/>
    </source>
</evidence>
<feature type="compositionally biased region" description="Basic and acidic residues" evidence="1">
    <location>
        <begin position="197"/>
        <end position="208"/>
    </location>
</feature>
<dbReference type="EMBL" id="ML119680">
    <property type="protein sequence ID" value="RPA81367.1"/>
    <property type="molecule type" value="Genomic_DNA"/>
</dbReference>
<feature type="region of interest" description="Disordered" evidence="1">
    <location>
        <begin position="238"/>
        <end position="270"/>
    </location>
</feature>
<keyword evidence="3" id="KW-1185">Reference proteome</keyword>
<protein>
    <submittedName>
        <fullName evidence="2">Uncharacterized protein</fullName>
    </submittedName>
</protein>